<reference evidence="2" key="1">
    <citation type="journal article" date="2019" name="Int. J. Syst. Evol. Microbiol.">
        <title>The Global Catalogue of Microorganisms (GCM) 10K type strain sequencing project: providing services to taxonomists for standard genome sequencing and annotation.</title>
        <authorList>
            <consortium name="The Broad Institute Genomics Platform"/>
            <consortium name="The Broad Institute Genome Sequencing Center for Infectious Disease"/>
            <person name="Wu L."/>
            <person name="Ma J."/>
        </authorList>
    </citation>
    <scope>NUCLEOTIDE SEQUENCE [LARGE SCALE GENOMIC DNA]</scope>
    <source>
        <strain evidence="2">CCUG 60898</strain>
    </source>
</reference>
<gene>
    <name evidence="1" type="ORF">ACFQ1G_01260</name>
</gene>
<dbReference type="Proteomes" id="UP001597100">
    <property type="component" value="Unassembled WGS sequence"/>
</dbReference>
<protein>
    <submittedName>
        <fullName evidence="1">Uncharacterized protein</fullName>
    </submittedName>
</protein>
<comment type="caution">
    <text evidence="1">The sequence shown here is derived from an EMBL/GenBank/DDBJ whole genome shotgun (WGS) entry which is preliminary data.</text>
</comment>
<dbReference type="RefSeq" id="WP_380736424.1">
    <property type="nucleotide sequence ID" value="NZ_JBHTJP010000015.1"/>
</dbReference>
<dbReference type="EMBL" id="JBHTJP010000015">
    <property type="protein sequence ID" value="MFD0975406.1"/>
    <property type="molecule type" value="Genomic_DNA"/>
</dbReference>
<sequence>MKKLLTIIFSLTISLCFSQTKEQLIDSIIKVNRVESDCVGIGCMVSPQYTRFQKLKKKLTDKELIELSKHENPTIRTYASIELIQSDKGNVPELLLTELEKNEMVETFEGCIMAVEPISSIIYHEYWNKIRIVASQKVKGNNYEQDLAMKKALATDLVMEKLDSIIIYSDKEVYWLLYDRTFENRKHKDSYLPRIEELAFDKNNSYAFEYLEKFYQTEYSEKLDKYLRNDFSKAKFQTENEVFYLHSFVEILLESNKDDFKQIAIDKLKTEEIWKKHKSWFKTTLKKHGIEL</sequence>
<accession>A0ABW3IBQ0</accession>
<proteinExistence type="predicted"/>
<evidence type="ECO:0000313" key="2">
    <source>
        <dbReference type="Proteomes" id="UP001597100"/>
    </source>
</evidence>
<keyword evidence="2" id="KW-1185">Reference proteome</keyword>
<name>A0ABW3IBQ0_9FLAO</name>
<organism evidence="1 2">
    <name type="scientific">Salinimicrobium gaetbulicola</name>
    <dbReference type="NCBI Taxonomy" id="999702"/>
    <lineage>
        <taxon>Bacteria</taxon>
        <taxon>Pseudomonadati</taxon>
        <taxon>Bacteroidota</taxon>
        <taxon>Flavobacteriia</taxon>
        <taxon>Flavobacteriales</taxon>
        <taxon>Flavobacteriaceae</taxon>
        <taxon>Salinimicrobium</taxon>
    </lineage>
</organism>
<evidence type="ECO:0000313" key="1">
    <source>
        <dbReference type="EMBL" id="MFD0975406.1"/>
    </source>
</evidence>